<evidence type="ECO:0000313" key="1">
    <source>
        <dbReference type="EMBL" id="KAI5668375.1"/>
    </source>
</evidence>
<reference evidence="2" key="1">
    <citation type="journal article" date="2023" name="Nat. Plants">
        <title>Single-cell RNA sequencing provides a high-resolution roadmap for understanding the multicellular compartmentation of specialized metabolism.</title>
        <authorList>
            <person name="Sun S."/>
            <person name="Shen X."/>
            <person name="Li Y."/>
            <person name="Li Y."/>
            <person name="Wang S."/>
            <person name="Li R."/>
            <person name="Zhang H."/>
            <person name="Shen G."/>
            <person name="Guo B."/>
            <person name="Wei J."/>
            <person name="Xu J."/>
            <person name="St-Pierre B."/>
            <person name="Chen S."/>
            <person name="Sun C."/>
        </authorList>
    </citation>
    <scope>NUCLEOTIDE SEQUENCE [LARGE SCALE GENOMIC DNA]</scope>
</reference>
<name>A0ACC0B6V2_CATRO</name>
<sequence length="504" mass="55217">MDFIVEENKKYYYEPAAIDNSSSVKKLVLVCTIAATIQYGWALQLSLLTPYIQLLGVPHAWASIVWLCGPISGMIVQPTIGHYSDRCTSRFGRRRPFIVSGAILLCFSVTIIGFAADLGAALGDSIKKETKIRAITLFVLGFVILDVSNNMMQGPCRALLADLARDNVAKVTIANALFAFFMAVGNIIGYGFGSYMKLSEFAPFTKTEACDIYCANLKTCFLVAIIFVVIDVIIVVTLVEEEVFDPFTHQNQVVVAKDNTHDRDHFIPESFFRQLISSLGSLEPQMWHLLLVTALNWIGWFPFMMFSTDWMGREVYGGDAHGNNIVKKALYHKGVWAGTLGLIVYVLTLGLVSLFMEPLVNLMGSVKRLWSISSLILAFGMIMTGVVTQMADDFRASGLQLLPEPPPFQVRLFAFSLFAILGIPLAVIYCIPFALTSIFSNQSGAGQGLSLGVLNLSIVIPQMCVAVICGPMDAIFGGSNLPAFYMGAVAAALSSFFALKYLEI</sequence>
<evidence type="ECO:0000313" key="2">
    <source>
        <dbReference type="Proteomes" id="UP001060085"/>
    </source>
</evidence>
<dbReference type="EMBL" id="CM044704">
    <property type="protein sequence ID" value="KAI5668375.1"/>
    <property type="molecule type" value="Genomic_DNA"/>
</dbReference>
<dbReference type="Proteomes" id="UP001060085">
    <property type="component" value="Linkage Group LG04"/>
</dbReference>
<accession>A0ACC0B6V2</accession>
<proteinExistence type="predicted"/>
<keyword evidence="2" id="KW-1185">Reference proteome</keyword>
<protein>
    <submittedName>
        <fullName evidence="1">Uncharacterized protein</fullName>
    </submittedName>
</protein>
<organism evidence="1 2">
    <name type="scientific">Catharanthus roseus</name>
    <name type="common">Madagascar periwinkle</name>
    <name type="synonym">Vinca rosea</name>
    <dbReference type="NCBI Taxonomy" id="4058"/>
    <lineage>
        <taxon>Eukaryota</taxon>
        <taxon>Viridiplantae</taxon>
        <taxon>Streptophyta</taxon>
        <taxon>Embryophyta</taxon>
        <taxon>Tracheophyta</taxon>
        <taxon>Spermatophyta</taxon>
        <taxon>Magnoliopsida</taxon>
        <taxon>eudicotyledons</taxon>
        <taxon>Gunneridae</taxon>
        <taxon>Pentapetalae</taxon>
        <taxon>asterids</taxon>
        <taxon>lamiids</taxon>
        <taxon>Gentianales</taxon>
        <taxon>Apocynaceae</taxon>
        <taxon>Rauvolfioideae</taxon>
        <taxon>Vinceae</taxon>
        <taxon>Catharanthinae</taxon>
        <taxon>Catharanthus</taxon>
    </lineage>
</organism>
<comment type="caution">
    <text evidence="1">The sequence shown here is derived from an EMBL/GenBank/DDBJ whole genome shotgun (WGS) entry which is preliminary data.</text>
</comment>
<gene>
    <name evidence="1" type="ORF">M9H77_18228</name>
</gene>